<evidence type="ECO:0000313" key="2">
    <source>
        <dbReference type="EMBL" id="MBS9340661.1"/>
    </source>
</evidence>
<proteinExistence type="predicted"/>
<dbReference type="InterPro" id="IPR029063">
    <property type="entry name" value="SAM-dependent_MTases_sf"/>
</dbReference>
<dbReference type="AlphaFoldDB" id="A0A9X0ZWK1"/>
<dbReference type="Gene3D" id="3.40.50.150">
    <property type="entry name" value="Vaccinia Virus protein VP39"/>
    <property type="match status" value="1"/>
</dbReference>
<dbReference type="GO" id="GO:0008168">
    <property type="term" value="F:methyltransferase activity"/>
    <property type="evidence" value="ECO:0007669"/>
    <property type="project" value="UniProtKB-KW"/>
</dbReference>
<gene>
    <name evidence="2" type="ORF">J8641_07560</name>
</gene>
<dbReference type="RefSeq" id="WP_214037912.1">
    <property type="nucleotide sequence ID" value="NZ_JAGJWT010000005.1"/>
</dbReference>
<dbReference type="PANTHER" id="PTHR43861:SF1">
    <property type="entry name" value="TRANS-ACONITATE 2-METHYLTRANSFERASE"/>
    <property type="match status" value="1"/>
</dbReference>
<organism evidence="2 3">
    <name type="scientific">Neisseria elongata subsp. nitroreducens</name>
    <dbReference type="NCBI Taxonomy" id="90367"/>
    <lineage>
        <taxon>Bacteria</taxon>
        <taxon>Pseudomonadati</taxon>
        <taxon>Pseudomonadota</taxon>
        <taxon>Betaproteobacteria</taxon>
        <taxon>Neisseriales</taxon>
        <taxon>Neisseriaceae</taxon>
        <taxon>Neisseria</taxon>
    </lineage>
</organism>
<accession>A0A9X0ZWK1</accession>
<keyword evidence="2" id="KW-0808">Transferase</keyword>
<evidence type="ECO:0000313" key="3">
    <source>
        <dbReference type="Proteomes" id="UP000708805"/>
    </source>
</evidence>
<reference evidence="2" key="1">
    <citation type="submission" date="2021-04" db="EMBL/GenBank/DDBJ databases">
        <title>Genomic characterization of endocarditis-associated Neisseria elongata subsp. nitroreducens.</title>
        <authorList>
            <person name="Schorner M."/>
            <person name="Passarelli-Araujo H."/>
            <person name="Scheffer M."/>
            <person name="Barazzetti F."/>
            <person name="Martins J."/>
            <person name="Machado H."/>
            <person name="Palmeiro J."/>
            <person name="Bazzo M."/>
        </authorList>
    </citation>
    <scope>NUCLEOTIDE SEQUENCE</scope>
    <source>
        <strain evidence="2">Nel_M001</strain>
    </source>
</reference>
<feature type="domain" description="Methyltransferase" evidence="1">
    <location>
        <begin position="61"/>
        <end position="154"/>
    </location>
</feature>
<protein>
    <submittedName>
        <fullName evidence="2">Class I SAM-dependent methyltransferase</fullName>
    </submittedName>
</protein>
<dbReference type="EMBL" id="JAGJWT010000005">
    <property type="protein sequence ID" value="MBS9340661.1"/>
    <property type="molecule type" value="Genomic_DNA"/>
</dbReference>
<dbReference type="PANTHER" id="PTHR43861">
    <property type="entry name" value="TRANS-ACONITATE 2-METHYLTRANSFERASE-RELATED"/>
    <property type="match status" value="1"/>
</dbReference>
<dbReference type="GO" id="GO:0032259">
    <property type="term" value="P:methylation"/>
    <property type="evidence" value="ECO:0007669"/>
    <property type="project" value="UniProtKB-KW"/>
</dbReference>
<keyword evidence="2" id="KW-0489">Methyltransferase</keyword>
<dbReference type="Proteomes" id="UP000708805">
    <property type="component" value="Unassembled WGS sequence"/>
</dbReference>
<dbReference type="SUPFAM" id="SSF53335">
    <property type="entry name" value="S-adenosyl-L-methionine-dependent methyltransferases"/>
    <property type="match status" value="1"/>
</dbReference>
<evidence type="ECO:0000259" key="1">
    <source>
        <dbReference type="Pfam" id="PF13847"/>
    </source>
</evidence>
<sequence>MLLKSNYDKIDFNELYKEQKSKSSFSKKLAEDWDKKAPSFNEGVFKSQYAKDFISKVDFNEADSVLDFACGTGALSIAAADKVKEIYGYDFSSKMLEFATQNAKNFGIANIRFARKAFEDDWSDVPECDIVFASRCLEIDDVKSVLIKLLSKTKRTLYITFKVGGSFVDKEILEIIERDIEQKPDFVYLVNILFQMGYLPIVDYIKSIRHSSAPQSVEELIQKTEWSLGGNLNQDEILKLTDYFYSNKMKQQESMVWAFVKVDV</sequence>
<dbReference type="CDD" id="cd02440">
    <property type="entry name" value="AdoMet_MTases"/>
    <property type="match status" value="1"/>
</dbReference>
<name>A0A9X0ZWK1_NEIEL</name>
<dbReference type="Pfam" id="PF13847">
    <property type="entry name" value="Methyltransf_31"/>
    <property type="match status" value="1"/>
</dbReference>
<comment type="caution">
    <text evidence="2">The sequence shown here is derived from an EMBL/GenBank/DDBJ whole genome shotgun (WGS) entry which is preliminary data.</text>
</comment>
<dbReference type="InterPro" id="IPR025714">
    <property type="entry name" value="Methyltranfer_dom"/>
</dbReference>